<keyword evidence="2" id="KW-0472">Membrane</keyword>
<comment type="caution">
    <text evidence="3">The sequence shown here is derived from an EMBL/GenBank/DDBJ whole genome shotgun (WGS) entry which is preliminary data.</text>
</comment>
<reference evidence="3 4" key="1">
    <citation type="journal article" date="2014" name="Genome Announc.">
        <title>Draft Genome Sequence of the Antitrypanosomally Active Sponge-Associated Bacterium Actinokineospora sp. Strain EG49.</title>
        <authorList>
            <person name="Harjes J."/>
            <person name="Ryu T."/>
            <person name="Abdelmohsen U.R."/>
            <person name="Moitinho-Silva L."/>
            <person name="Horn H."/>
            <person name="Ravasi T."/>
            <person name="Hentschel U."/>
        </authorList>
    </citation>
    <scope>NUCLEOTIDE SEQUENCE [LARGE SCALE GENOMIC DNA]</scope>
    <source>
        <strain evidence="3 4">EG49</strain>
    </source>
</reference>
<feature type="transmembrane region" description="Helical" evidence="2">
    <location>
        <begin position="83"/>
        <end position="104"/>
    </location>
</feature>
<gene>
    <name evidence="3" type="ORF">UO65_1383</name>
</gene>
<dbReference type="PATRIC" id="fig|909613.9.peg.1397"/>
<dbReference type="RefSeq" id="WP_063935902.1">
    <property type="nucleotide sequence ID" value="NZ_AYXG01000048.1"/>
</dbReference>
<protein>
    <recommendedName>
        <fullName evidence="5">DUF998 domain-containing protein</fullName>
    </recommendedName>
</protein>
<evidence type="ECO:0000313" key="4">
    <source>
        <dbReference type="Proteomes" id="UP000019277"/>
    </source>
</evidence>
<dbReference type="eggNOG" id="ENOG502ZCB1">
    <property type="taxonomic scope" value="Bacteria"/>
</dbReference>
<dbReference type="Proteomes" id="UP000019277">
    <property type="component" value="Unassembled WGS sequence"/>
</dbReference>
<dbReference type="STRING" id="909613.UO65_1383"/>
<keyword evidence="2" id="KW-1133">Transmembrane helix</keyword>
<keyword evidence="4" id="KW-1185">Reference proteome</keyword>
<feature type="transmembrane region" description="Helical" evidence="2">
    <location>
        <begin position="49"/>
        <end position="71"/>
    </location>
</feature>
<evidence type="ECO:0000313" key="3">
    <source>
        <dbReference type="EMBL" id="EWC63385.1"/>
    </source>
</evidence>
<dbReference type="OrthoDB" id="326446at2"/>
<evidence type="ECO:0000256" key="2">
    <source>
        <dbReference type="SAM" id="Phobius"/>
    </source>
</evidence>
<dbReference type="AlphaFoldDB" id="W7IR29"/>
<dbReference type="EMBL" id="AYXG01000048">
    <property type="protein sequence ID" value="EWC63385.1"/>
    <property type="molecule type" value="Genomic_DNA"/>
</dbReference>
<feature type="region of interest" description="Disordered" evidence="1">
    <location>
        <begin position="213"/>
        <end position="256"/>
    </location>
</feature>
<feature type="compositionally biased region" description="Basic and acidic residues" evidence="1">
    <location>
        <begin position="243"/>
        <end position="256"/>
    </location>
</feature>
<feature type="transmembrane region" description="Helical" evidence="2">
    <location>
        <begin position="182"/>
        <end position="202"/>
    </location>
</feature>
<feature type="transmembrane region" description="Helical" evidence="2">
    <location>
        <begin position="156"/>
        <end position="176"/>
    </location>
</feature>
<keyword evidence="2" id="KW-0812">Transmembrane</keyword>
<evidence type="ECO:0000256" key="1">
    <source>
        <dbReference type="SAM" id="MobiDB-lite"/>
    </source>
</evidence>
<evidence type="ECO:0008006" key="5">
    <source>
        <dbReference type="Google" id="ProtNLM"/>
    </source>
</evidence>
<feature type="transmembrane region" description="Helical" evidence="2">
    <location>
        <begin position="124"/>
        <end position="144"/>
    </location>
</feature>
<organism evidence="3 4">
    <name type="scientific">Actinokineospora spheciospongiae</name>
    <dbReference type="NCBI Taxonomy" id="909613"/>
    <lineage>
        <taxon>Bacteria</taxon>
        <taxon>Bacillati</taxon>
        <taxon>Actinomycetota</taxon>
        <taxon>Actinomycetes</taxon>
        <taxon>Pseudonocardiales</taxon>
        <taxon>Pseudonocardiaceae</taxon>
        <taxon>Actinokineospora</taxon>
    </lineage>
</organism>
<sequence>MRDRTTGTLMVAGAVAANTAFAVLGAVFDYPDVLGHPAAEVLARFHRRPVLIGSTFLLLAVGAGLLAPIALRLRRHAGRYGRALAVIGVAAAAVQVVGLLRWPLLVPFLDVESFPVVHTALGTVLGETVGYLLTAAWTTLAAVALGRRMPGGRFSLALAAASVPMIAAGVLVPLGFEFADAANFAGYVLWSLWLVTAGTFFITSGRKADAEATTSSKSAIAKRDNGSSSVNHSASLPGNREVYTSEKKERSLRTRR</sequence>
<accession>W7IR29</accession>
<proteinExistence type="predicted"/>
<name>W7IR29_9PSEU</name>
<feature type="compositionally biased region" description="Polar residues" evidence="1">
    <location>
        <begin position="226"/>
        <end position="236"/>
    </location>
</feature>